<accession>A0AA41YP46</accession>
<dbReference type="Proteomes" id="UP001165679">
    <property type="component" value="Unassembled WGS sequence"/>
</dbReference>
<dbReference type="Pfam" id="PF05378">
    <property type="entry name" value="Hydant_A_N"/>
    <property type="match status" value="1"/>
</dbReference>
<proteinExistence type="predicted"/>
<dbReference type="InterPro" id="IPR008040">
    <property type="entry name" value="Hydant_A_N"/>
</dbReference>
<evidence type="ECO:0000259" key="3">
    <source>
        <dbReference type="Pfam" id="PF19278"/>
    </source>
</evidence>
<dbReference type="PANTHER" id="PTHR11365:SF23">
    <property type="entry name" value="HYPOTHETICAL 5-OXOPROLINASE (EUROFUNG)-RELATED"/>
    <property type="match status" value="1"/>
</dbReference>
<feature type="domain" description="Hydantoinase/oxoprolinase N-terminal" evidence="2">
    <location>
        <begin position="4"/>
        <end position="175"/>
    </location>
</feature>
<dbReference type="GO" id="GO:0006749">
    <property type="term" value="P:glutathione metabolic process"/>
    <property type="evidence" value="ECO:0007669"/>
    <property type="project" value="TreeGrafter"/>
</dbReference>
<dbReference type="InterPro" id="IPR002821">
    <property type="entry name" value="Hydantoinase_A"/>
</dbReference>
<evidence type="ECO:0000259" key="2">
    <source>
        <dbReference type="Pfam" id="PF05378"/>
    </source>
</evidence>
<dbReference type="GO" id="GO:0005829">
    <property type="term" value="C:cytosol"/>
    <property type="evidence" value="ECO:0007669"/>
    <property type="project" value="TreeGrafter"/>
</dbReference>
<dbReference type="RefSeq" id="WP_264716057.1">
    <property type="nucleotide sequence ID" value="NZ_JAPDNT010000030.1"/>
</dbReference>
<dbReference type="EMBL" id="JAPDNT010000030">
    <property type="protein sequence ID" value="MCW3477129.1"/>
    <property type="molecule type" value="Genomic_DNA"/>
</dbReference>
<feature type="domain" description="Acetophenone carboxylase-like C-terminal" evidence="3">
    <location>
        <begin position="507"/>
        <end position="676"/>
    </location>
</feature>
<dbReference type="InterPro" id="IPR049517">
    <property type="entry name" value="ACX-like_C"/>
</dbReference>
<sequence length="684" mass="71088">MSLRIGIDIGGTFTDLVAIAPDGTVRTHKTASTPHDYSQGIATGLAALLTGEAVAEVLHATTVGSNTILEGKGARTALITTAGFRDVLEIRDLRMPRLYDMHWTKPPALVERRLRLEVSEKTRPDGSIAVPLDPASIAACIERIRAEGVQSVAICLLHSYANPAHERAVADALRAALPDVALSVSHEILPEIKEYPRTSTTVVNAYVQPVVRAYLTALSARLRALGITAPLHLMQSNGGLAAAGHAAAFPAHIVESGPAAGVVGAAALAARLQEDRLITFDMGGTTAKAGLVEDGHVLRTEAMEVGAGVMAGARLLVGAGYMLKLPAIDLAEVGAGGGSICRLDAAGAPKVGPHSAGADPGPVCYGRGGTEPTITDCNLVLGYLDPAGLAGGAVKLDREAALHAVTDHIAAPLGLPLEQAAHGMLRLAAATMMRAIRAVSVERGRDVRGFSLLAFGGNGPLFAAGIAAELGIRRVIVPPMPGLFSAFGLLLADTEHHATRSLRMRTADPAALQTALDALLQEGADRLAEDGFPPDRRSATRTARARYVGQSSELSVPLPDGDAPAILAALPEAFAAEHARTYGFRAPPGEPVELMGLSVIARGIPEHPRLPARIPPATATVPPCRRAWFEATGWTDTPVLARAGLATTPRQGPLIVQEYDATCLVPPGASAALDAFGNVRIELQ</sequence>
<organism evidence="4 5">
    <name type="scientific">Limobrevibacterium gyesilva</name>
    <dbReference type="NCBI Taxonomy" id="2991712"/>
    <lineage>
        <taxon>Bacteria</taxon>
        <taxon>Pseudomonadati</taxon>
        <taxon>Pseudomonadota</taxon>
        <taxon>Alphaproteobacteria</taxon>
        <taxon>Acetobacterales</taxon>
        <taxon>Acetobacteraceae</taxon>
        <taxon>Limobrevibacterium</taxon>
    </lineage>
</organism>
<protein>
    <submittedName>
        <fullName evidence="4">Hydantoinase/oxoprolinase family protein</fullName>
    </submittedName>
</protein>
<dbReference type="InterPro" id="IPR043129">
    <property type="entry name" value="ATPase_NBD"/>
</dbReference>
<dbReference type="Pfam" id="PF19278">
    <property type="entry name" value="Hydant_A_C"/>
    <property type="match status" value="1"/>
</dbReference>
<dbReference type="InterPro" id="IPR045079">
    <property type="entry name" value="Oxoprolinase-like"/>
</dbReference>
<comment type="caution">
    <text evidence="4">The sequence shown here is derived from an EMBL/GenBank/DDBJ whole genome shotgun (WGS) entry which is preliminary data.</text>
</comment>
<name>A0AA41YP46_9PROT</name>
<dbReference type="SUPFAM" id="SSF53067">
    <property type="entry name" value="Actin-like ATPase domain"/>
    <property type="match status" value="1"/>
</dbReference>
<feature type="domain" description="Hydantoinase A/oxoprolinase" evidence="1">
    <location>
        <begin position="197"/>
        <end position="496"/>
    </location>
</feature>
<evidence type="ECO:0000259" key="1">
    <source>
        <dbReference type="Pfam" id="PF01968"/>
    </source>
</evidence>
<reference evidence="4" key="2">
    <citation type="submission" date="2022-10" db="EMBL/GenBank/DDBJ databases">
        <authorList>
            <person name="Trinh H.N."/>
        </authorList>
    </citation>
    <scope>NUCLEOTIDE SEQUENCE</scope>
    <source>
        <strain evidence="4">RN2-1</strain>
    </source>
</reference>
<dbReference type="PANTHER" id="PTHR11365">
    <property type="entry name" value="5-OXOPROLINASE RELATED"/>
    <property type="match status" value="1"/>
</dbReference>
<evidence type="ECO:0000313" key="5">
    <source>
        <dbReference type="Proteomes" id="UP001165679"/>
    </source>
</evidence>
<keyword evidence="5" id="KW-1185">Reference proteome</keyword>
<reference evidence="4" key="1">
    <citation type="submission" date="2022-09" db="EMBL/GenBank/DDBJ databases">
        <title>Rhodovastum sp. nov. RN2-1 isolated from soil in Seongnam, South Korea.</title>
        <authorList>
            <person name="Le N.T."/>
        </authorList>
    </citation>
    <scope>NUCLEOTIDE SEQUENCE</scope>
    <source>
        <strain evidence="4">RN2-1</strain>
    </source>
</reference>
<gene>
    <name evidence="4" type="ORF">OL599_21390</name>
</gene>
<dbReference type="Pfam" id="PF01968">
    <property type="entry name" value="Hydantoinase_A"/>
    <property type="match status" value="1"/>
</dbReference>
<evidence type="ECO:0000313" key="4">
    <source>
        <dbReference type="EMBL" id="MCW3477129.1"/>
    </source>
</evidence>
<dbReference type="GO" id="GO:0017168">
    <property type="term" value="F:5-oxoprolinase (ATP-hydrolyzing) activity"/>
    <property type="evidence" value="ECO:0007669"/>
    <property type="project" value="TreeGrafter"/>
</dbReference>
<dbReference type="AlphaFoldDB" id="A0AA41YP46"/>